<proteinExistence type="predicted"/>
<keyword evidence="3" id="KW-1185">Reference proteome</keyword>
<dbReference type="EMBL" id="BHZD01000001">
    <property type="protein sequence ID" value="GCD47852.1"/>
    <property type="molecule type" value="Genomic_DNA"/>
</dbReference>
<dbReference type="PANTHER" id="PTHR37017:SF11">
    <property type="entry name" value="ESTERASE_LIPASE_THIOESTERASE DOMAIN-CONTAINING PROTEIN"/>
    <property type="match status" value="1"/>
</dbReference>
<protein>
    <recommendedName>
        <fullName evidence="1">AB hydrolase-1 domain-containing protein</fullName>
    </recommendedName>
</protein>
<evidence type="ECO:0000313" key="2">
    <source>
        <dbReference type="EMBL" id="GCD47852.1"/>
    </source>
</evidence>
<dbReference type="Gene3D" id="3.40.50.1820">
    <property type="entry name" value="alpha/beta hydrolase"/>
    <property type="match status" value="1"/>
</dbReference>
<sequence length="238" mass="25036">MSTAAARPSFLLVHGAWHRSRCWSALQDALAADGLPSHTVDLPSSGPQAVPTAGVYDDAEAISARLREIEGPVVVVGHSYGGIPVTEAAVGHAHVTHLVYLTAYMPSEGESLGSLHGRDASKGVDLKGVQPPIFEDPRASLYGDVPDAVAERAVGHLVEQSRRSFQEPVTRAAWRTVPSTYVICEGDQALQPAMQTKMAANATRVERLGTGHSPFLAAPAELAALLGRIATALPGQRA</sequence>
<organism evidence="2 3">
    <name type="scientific">Streptomyces paromomycinus</name>
    <name type="common">Streptomyces rimosus subsp. paromomycinus</name>
    <dbReference type="NCBI Taxonomy" id="92743"/>
    <lineage>
        <taxon>Bacteria</taxon>
        <taxon>Bacillati</taxon>
        <taxon>Actinomycetota</taxon>
        <taxon>Actinomycetes</taxon>
        <taxon>Kitasatosporales</taxon>
        <taxon>Streptomycetaceae</taxon>
        <taxon>Streptomyces</taxon>
    </lineage>
</organism>
<dbReference type="RefSeq" id="WP_125057878.1">
    <property type="nucleotide sequence ID" value="NZ_BHZD01000001.1"/>
</dbReference>
<evidence type="ECO:0000313" key="3">
    <source>
        <dbReference type="Proteomes" id="UP000286746"/>
    </source>
</evidence>
<dbReference type="GO" id="GO:0003824">
    <property type="term" value="F:catalytic activity"/>
    <property type="evidence" value="ECO:0007669"/>
    <property type="project" value="UniProtKB-ARBA"/>
</dbReference>
<dbReference type="Proteomes" id="UP000286746">
    <property type="component" value="Unassembled WGS sequence"/>
</dbReference>
<evidence type="ECO:0000259" key="1">
    <source>
        <dbReference type="Pfam" id="PF12697"/>
    </source>
</evidence>
<gene>
    <name evidence="2" type="ORF">GKJPGBOP_07646</name>
</gene>
<dbReference type="InterPro" id="IPR000073">
    <property type="entry name" value="AB_hydrolase_1"/>
</dbReference>
<dbReference type="Pfam" id="PF12697">
    <property type="entry name" value="Abhydrolase_6"/>
    <property type="match status" value="1"/>
</dbReference>
<comment type="caution">
    <text evidence="2">The sequence shown here is derived from an EMBL/GenBank/DDBJ whole genome shotgun (WGS) entry which is preliminary data.</text>
</comment>
<reference evidence="2 3" key="1">
    <citation type="submission" date="2018-11" db="EMBL/GenBank/DDBJ databases">
        <title>Whole genome sequence of Streptomyces paromomycinus NBRC 15454(T).</title>
        <authorList>
            <person name="Komaki H."/>
            <person name="Tamura T."/>
        </authorList>
    </citation>
    <scope>NUCLEOTIDE SEQUENCE [LARGE SCALE GENOMIC DNA]</scope>
    <source>
        <strain evidence="2 3">NBRC 15454</strain>
    </source>
</reference>
<feature type="domain" description="AB hydrolase-1" evidence="1">
    <location>
        <begin position="10"/>
        <end position="224"/>
    </location>
</feature>
<dbReference type="InterPro" id="IPR052897">
    <property type="entry name" value="Sec-Metab_Biosynth_Hydrolase"/>
</dbReference>
<accession>A0A401WEX0</accession>
<dbReference type="PANTHER" id="PTHR37017">
    <property type="entry name" value="AB HYDROLASE-1 DOMAIN-CONTAINING PROTEIN-RELATED"/>
    <property type="match status" value="1"/>
</dbReference>
<name>A0A401WEX0_STREY</name>
<dbReference type="AlphaFoldDB" id="A0A401WEX0"/>
<dbReference type="SUPFAM" id="SSF53474">
    <property type="entry name" value="alpha/beta-Hydrolases"/>
    <property type="match status" value="1"/>
</dbReference>
<dbReference type="InterPro" id="IPR029058">
    <property type="entry name" value="AB_hydrolase_fold"/>
</dbReference>